<dbReference type="OrthoDB" id="10261951at2759"/>
<gene>
    <name evidence="7" type="ORF">EJ08DRAFT_673100</name>
</gene>
<dbReference type="InterPro" id="IPR001597">
    <property type="entry name" value="ArAA_b-elim_lyase/Thr_aldolase"/>
</dbReference>
<reference evidence="7" key="1">
    <citation type="journal article" date="2020" name="Stud. Mycol.">
        <title>101 Dothideomycetes genomes: a test case for predicting lifestyles and emergence of pathogens.</title>
        <authorList>
            <person name="Haridas S."/>
            <person name="Albert R."/>
            <person name="Binder M."/>
            <person name="Bloem J."/>
            <person name="Labutti K."/>
            <person name="Salamov A."/>
            <person name="Andreopoulos B."/>
            <person name="Baker S."/>
            <person name="Barry K."/>
            <person name="Bills G."/>
            <person name="Bluhm B."/>
            <person name="Cannon C."/>
            <person name="Castanera R."/>
            <person name="Culley D."/>
            <person name="Daum C."/>
            <person name="Ezra D."/>
            <person name="Gonzalez J."/>
            <person name="Henrissat B."/>
            <person name="Kuo A."/>
            <person name="Liang C."/>
            <person name="Lipzen A."/>
            <person name="Lutzoni F."/>
            <person name="Magnuson J."/>
            <person name="Mondo S."/>
            <person name="Nolan M."/>
            <person name="Ohm R."/>
            <person name="Pangilinan J."/>
            <person name="Park H.-J."/>
            <person name="Ramirez L."/>
            <person name="Alfaro M."/>
            <person name="Sun H."/>
            <person name="Tritt A."/>
            <person name="Yoshinaga Y."/>
            <person name="Zwiers L.-H."/>
            <person name="Turgeon B."/>
            <person name="Goodwin S."/>
            <person name="Spatafora J."/>
            <person name="Crous P."/>
            <person name="Grigoriev I."/>
        </authorList>
    </citation>
    <scope>NUCLEOTIDE SEQUENCE</scope>
    <source>
        <strain evidence="7">CBS 130266</strain>
    </source>
</reference>
<dbReference type="PANTHER" id="PTHR48097:SF9">
    <property type="entry name" value="L-THREONINE ALDOLASE"/>
    <property type="match status" value="1"/>
</dbReference>
<keyword evidence="3" id="KW-0663">Pyridoxal phosphate</keyword>
<evidence type="ECO:0000256" key="5">
    <source>
        <dbReference type="PIRSR" id="PIRSR017617-1"/>
    </source>
</evidence>
<keyword evidence="4" id="KW-0456">Lyase</keyword>
<keyword evidence="8" id="KW-1185">Reference proteome</keyword>
<name>A0A9P4TTN5_9PEZI</name>
<dbReference type="PIRSF" id="PIRSF017617">
    <property type="entry name" value="Thr_aldolase"/>
    <property type="match status" value="1"/>
</dbReference>
<dbReference type="FunFam" id="3.40.640.10:FF:000030">
    <property type="entry name" value="Low-specificity L-threonine aldolase"/>
    <property type="match status" value="1"/>
</dbReference>
<dbReference type="Pfam" id="PF01212">
    <property type="entry name" value="Beta_elim_lyase"/>
    <property type="match status" value="1"/>
</dbReference>
<dbReference type="GO" id="GO:0008732">
    <property type="term" value="F:L-allo-threonine aldolase activity"/>
    <property type="evidence" value="ECO:0007669"/>
    <property type="project" value="TreeGrafter"/>
</dbReference>
<organism evidence="7 8">
    <name type="scientific">Tothia fuscella</name>
    <dbReference type="NCBI Taxonomy" id="1048955"/>
    <lineage>
        <taxon>Eukaryota</taxon>
        <taxon>Fungi</taxon>
        <taxon>Dikarya</taxon>
        <taxon>Ascomycota</taxon>
        <taxon>Pezizomycotina</taxon>
        <taxon>Dothideomycetes</taxon>
        <taxon>Pleosporomycetidae</taxon>
        <taxon>Venturiales</taxon>
        <taxon>Cylindrosympodiaceae</taxon>
        <taxon>Tothia</taxon>
    </lineage>
</organism>
<dbReference type="Proteomes" id="UP000800235">
    <property type="component" value="Unassembled WGS sequence"/>
</dbReference>
<accession>A0A9P4TTN5</accession>
<dbReference type="AlphaFoldDB" id="A0A9P4TTN5"/>
<dbReference type="GO" id="GO:0005829">
    <property type="term" value="C:cytosol"/>
    <property type="evidence" value="ECO:0007669"/>
    <property type="project" value="TreeGrafter"/>
</dbReference>
<protein>
    <recommendedName>
        <fullName evidence="6">Aromatic amino acid beta-eliminating lyase/threonine aldolase domain-containing protein</fullName>
    </recommendedName>
</protein>
<dbReference type="GO" id="GO:0006567">
    <property type="term" value="P:L-threonine catabolic process"/>
    <property type="evidence" value="ECO:0007669"/>
    <property type="project" value="TreeGrafter"/>
</dbReference>
<proteinExistence type="inferred from homology"/>
<dbReference type="GO" id="GO:0006545">
    <property type="term" value="P:glycine biosynthetic process"/>
    <property type="evidence" value="ECO:0007669"/>
    <property type="project" value="TreeGrafter"/>
</dbReference>
<comment type="caution">
    <text evidence="7">The sequence shown here is derived from an EMBL/GenBank/DDBJ whole genome shotgun (WGS) entry which is preliminary data.</text>
</comment>
<evidence type="ECO:0000256" key="2">
    <source>
        <dbReference type="ARBA" id="ARBA00006966"/>
    </source>
</evidence>
<dbReference type="Gene3D" id="3.40.640.10">
    <property type="entry name" value="Type I PLP-dependent aspartate aminotransferase-like (Major domain)"/>
    <property type="match status" value="1"/>
</dbReference>
<comment type="cofactor">
    <cofactor evidence="1">
        <name>pyridoxal 5'-phosphate</name>
        <dbReference type="ChEBI" id="CHEBI:597326"/>
    </cofactor>
</comment>
<feature type="domain" description="Aromatic amino acid beta-eliminating lyase/threonine aldolase" evidence="6">
    <location>
        <begin position="51"/>
        <end position="277"/>
    </location>
</feature>
<dbReference type="EMBL" id="MU007105">
    <property type="protein sequence ID" value="KAF2420960.1"/>
    <property type="molecule type" value="Genomic_DNA"/>
</dbReference>
<comment type="similarity">
    <text evidence="2">Belongs to the threonine aldolase family.</text>
</comment>
<dbReference type="PANTHER" id="PTHR48097">
    <property type="entry name" value="L-THREONINE ALDOLASE-RELATED"/>
    <property type="match status" value="1"/>
</dbReference>
<sequence>MTPHLDVQISGQSRDFKAVESEVFDLDQPASTPRWQQAVSAWQQPSPSSSDFRRDVTTTATPRMLQAVISAGLNDGWSGNGAAKFEEYMAQLAGTEAGVFMISSTMGNQVGIRTRLNRPPNGIICDARSHIMHMETGGLASMSGALHVTVYPRNGLYLTLEDIERHATISTGNDACTCPTRLIHLENPLGGITIPLIEMRRIKEYADHHGMKVHIDGARLWESVAAKHGSLQEFTSVAHSVNLCLSKGLGAPVGSILVGNTDFIRHARWSLLFRGHELARELVDHWLALGGGLVVPQQGNVIWLNLDAAKVDEDE</sequence>
<evidence type="ECO:0000313" key="8">
    <source>
        <dbReference type="Proteomes" id="UP000800235"/>
    </source>
</evidence>
<evidence type="ECO:0000259" key="6">
    <source>
        <dbReference type="Pfam" id="PF01212"/>
    </source>
</evidence>
<evidence type="ECO:0000256" key="1">
    <source>
        <dbReference type="ARBA" id="ARBA00001933"/>
    </source>
</evidence>
<evidence type="ECO:0000256" key="4">
    <source>
        <dbReference type="ARBA" id="ARBA00023239"/>
    </source>
</evidence>
<dbReference type="InterPro" id="IPR023603">
    <property type="entry name" value="Low_specificity_L-TA-like"/>
</dbReference>
<dbReference type="SUPFAM" id="SSF53383">
    <property type="entry name" value="PLP-dependent transferases"/>
    <property type="match status" value="1"/>
</dbReference>
<evidence type="ECO:0000256" key="3">
    <source>
        <dbReference type="ARBA" id="ARBA00022898"/>
    </source>
</evidence>
<dbReference type="InterPro" id="IPR015424">
    <property type="entry name" value="PyrdxlP-dep_Trfase"/>
</dbReference>
<evidence type="ECO:0000313" key="7">
    <source>
        <dbReference type="EMBL" id="KAF2420960.1"/>
    </source>
</evidence>
<feature type="modified residue" description="N6-(pyridoxal phosphate)lysine" evidence="5">
    <location>
        <position position="247"/>
    </location>
</feature>
<dbReference type="InterPro" id="IPR015421">
    <property type="entry name" value="PyrdxlP-dep_Trfase_major"/>
</dbReference>